<feature type="transmembrane region" description="Helical" evidence="1">
    <location>
        <begin position="57"/>
        <end position="81"/>
    </location>
</feature>
<sequence>MLLSNLPQPVPILTFPFHLTATIAAQQILPFLPLYLSHFNFKLPPWHGDSLKDQFTVRFLSTSFLHVVCPVFPYGCFYSQHTLYALRFANTFKELDLQPDPFSFASITSIVWGFAAYSRFDFLLSFSVLNEVLTLLPLFCFCLSITLPCVFFIIYILSVTFYYKASFLLLVLNGFFVSV</sequence>
<proteinExistence type="predicted"/>
<name>A0A2M4CKM0_ANODA</name>
<evidence type="ECO:0000256" key="1">
    <source>
        <dbReference type="SAM" id="Phobius"/>
    </source>
</evidence>
<organism evidence="2">
    <name type="scientific">Anopheles darlingi</name>
    <name type="common">Mosquito</name>
    <dbReference type="NCBI Taxonomy" id="43151"/>
    <lineage>
        <taxon>Eukaryota</taxon>
        <taxon>Metazoa</taxon>
        <taxon>Ecdysozoa</taxon>
        <taxon>Arthropoda</taxon>
        <taxon>Hexapoda</taxon>
        <taxon>Insecta</taxon>
        <taxon>Pterygota</taxon>
        <taxon>Neoptera</taxon>
        <taxon>Endopterygota</taxon>
        <taxon>Diptera</taxon>
        <taxon>Nematocera</taxon>
        <taxon>Culicoidea</taxon>
        <taxon>Culicidae</taxon>
        <taxon>Anophelinae</taxon>
        <taxon>Anopheles</taxon>
    </lineage>
</organism>
<accession>A0A2M4CKM0</accession>
<keyword evidence="1" id="KW-1133">Transmembrane helix</keyword>
<protein>
    <submittedName>
        <fullName evidence="2">Uncharacterized protein</fullName>
    </submittedName>
</protein>
<feature type="transmembrane region" description="Helical" evidence="1">
    <location>
        <begin position="12"/>
        <end position="36"/>
    </location>
</feature>
<evidence type="ECO:0000313" key="2">
    <source>
        <dbReference type="EMBL" id="MBW65458.1"/>
    </source>
</evidence>
<dbReference type="EMBL" id="GGFL01001280">
    <property type="protein sequence ID" value="MBW65458.1"/>
    <property type="molecule type" value="Transcribed_RNA"/>
</dbReference>
<feature type="transmembrane region" description="Helical" evidence="1">
    <location>
        <begin position="101"/>
        <end position="120"/>
    </location>
</feature>
<reference evidence="2" key="1">
    <citation type="submission" date="2018-01" db="EMBL/GenBank/DDBJ databases">
        <title>An insight into the sialome of Amazonian anophelines.</title>
        <authorList>
            <person name="Ribeiro J.M."/>
            <person name="Scarpassa V."/>
            <person name="Calvo E."/>
        </authorList>
    </citation>
    <scope>NUCLEOTIDE SEQUENCE</scope>
</reference>
<keyword evidence="1" id="KW-0472">Membrane</keyword>
<feature type="transmembrane region" description="Helical" evidence="1">
    <location>
        <begin position="132"/>
        <end position="155"/>
    </location>
</feature>
<dbReference type="AlphaFoldDB" id="A0A2M4CKM0"/>
<keyword evidence="1" id="KW-0812">Transmembrane</keyword>